<dbReference type="InterPro" id="IPR027370">
    <property type="entry name" value="Znf-RING_euk"/>
</dbReference>
<dbReference type="PANTHER" id="PTHR46616:SF2">
    <property type="entry name" value="OS03G0211100 PROTEIN"/>
    <property type="match status" value="1"/>
</dbReference>
<evidence type="ECO:0000313" key="8">
    <source>
        <dbReference type="Proteomes" id="UP000001514"/>
    </source>
</evidence>
<name>D8T4T9_SELML</name>
<dbReference type="OMA" id="VACPWCN"/>
<evidence type="ECO:0000313" key="7">
    <source>
        <dbReference type="EMBL" id="EFJ08233.1"/>
    </source>
</evidence>
<keyword evidence="5" id="KW-1133">Transmembrane helix</keyword>
<dbReference type="eggNOG" id="ENOG502QSWX">
    <property type="taxonomic scope" value="Eukaryota"/>
</dbReference>
<dbReference type="PROSITE" id="PS00518">
    <property type="entry name" value="ZF_RING_1"/>
    <property type="match status" value="1"/>
</dbReference>
<dbReference type="SMART" id="SM00184">
    <property type="entry name" value="RING"/>
    <property type="match status" value="1"/>
</dbReference>
<dbReference type="InParanoid" id="D8T4T9"/>
<keyword evidence="8" id="KW-1185">Reference proteome</keyword>
<reference evidence="7 8" key="1">
    <citation type="journal article" date="2011" name="Science">
        <title>The Selaginella genome identifies genetic changes associated with the evolution of vascular plants.</title>
        <authorList>
            <person name="Banks J.A."/>
            <person name="Nishiyama T."/>
            <person name="Hasebe M."/>
            <person name="Bowman J.L."/>
            <person name="Gribskov M."/>
            <person name="dePamphilis C."/>
            <person name="Albert V.A."/>
            <person name="Aono N."/>
            <person name="Aoyama T."/>
            <person name="Ambrose B.A."/>
            <person name="Ashton N.W."/>
            <person name="Axtell M.J."/>
            <person name="Barker E."/>
            <person name="Barker M.S."/>
            <person name="Bennetzen J.L."/>
            <person name="Bonawitz N.D."/>
            <person name="Chapple C."/>
            <person name="Cheng C."/>
            <person name="Correa L.G."/>
            <person name="Dacre M."/>
            <person name="DeBarry J."/>
            <person name="Dreyer I."/>
            <person name="Elias M."/>
            <person name="Engstrom E.M."/>
            <person name="Estelle M."/>
            <person name="Feng L."/>
            <person name="Finet C."/>
            <person name="Floyd S.K."/>
            <person name="Frommer W.B."/>
            <person name="Fujita T."/>
            <person name="Gramzow L."/>
            <person name="Gutensohn M."/>
            <person name="Harholt J."/>
            <person name="Hattori M."/>
            <person name="Heyl A."/>
            <person name="Hirai T."/>
            <person name="Hiwatashi Y."/>
            <person name="Ishikawa M."/>
            <person name="Iwata M."/>
            <person name="Karol K.G."/>
            <person name="Koehler B."/>
            <person name="Kolukisaoglu U."/>
            <person name="Kubo M."/>
            <person name="Kurata T."/>
            <person name="Lalonde S."/>
            <person name="Li K."/>
            <person name="Li Y."/>
            <person name="Litt A."/>
            <person name="Lyons E."/>
            <person name="Manning G."/>
            <person name="Maruyama T."/>
            <person name="Michael T.P."/>
            <person name="Mikami K."/>
            <person name="Miyazaki S."/>
            <person name="Morinaga S."/>
            <person name="Murata T."/>
            <person name="Mueller-Roeber B."/>
            <person name="Nelson D.R."/>
            <person name="Obara M."/>
            <person name="Oguri Y."/>
            <person name="Olmstead R.G."/>
            <person name="Onodera N."/>
            <person name="Petersen B.L."/>
            <person name="Pils B."/>
            <person name="Prigge M."/>
            <person name="Rensing S.A."/>
            <person name="Riano-Pachon D.M."/>
            <person name="Roberts A.W."/>
            <person name="Sato Y."/>
            <person name="Scheller H.V."/>
            <person name="Schulz B."/>
            <person name="Schulz C."/>
            <person name="Shakirov E.V."/>
            <person name="Shibagaki N."/>
            <person name="Shinohara N."/>
            <person name="Shippen D.E."/>
            <person name="Soerensen I."/>
            <person name="Sotooka R."/>
            <person name="Sugimoto N."/>
            <person name="Sugita M."/>
            <person name="Sumikawa N."/>
            <person name="Tanurdzic M."/>
            <person name="Theissen G."/>
            <person name="Ulvskov P."/>
            <person name="Wakazuki S."/>
            <person name="Weng J.K."/>
            <person name="Willats W.W."/>
            <person name="Wipf D."/>
            <person name="Wolf P.G."/>
            <person name="Yang L."/>
            <person name="Zimmer A.D."/>
            <person name="Zhu Q."/>
            <person name="Mitros T."/>
            <person name="Hellsten U."/>
            <person name="Loque D."/>
            <person name="Otillar R."/>
            <person name="Salamov A."/>
            <person name="Schmutz J."/>
            <person name="Shapiro H."/>
            <person name="Lindquist E."/>
            <person name="Lucas S."/>
            <person name="Rokhsar D."/>
            <person name="Grigoriev I.V."/>
        </authorList>
    </citation>
    <scope>NUCLEOTIDE SEQUENCE [LARGE SCALE GENOMIC DNA]</scope>
</reference>
<dbReference type="AlphaFoldDB" id="D8T4T9"/>
<gene>
    <name evidence="7" type="ORF">SELMODRAFT_132049</name>
</gene>
<feature type="transmembrane region" description="Helical" evidence="5">
    <location>
        <begin position="205"/>
        <end position="224"/>
    </location>
</feature>
<keyword evidence="2 4" id="KW-0863">Zinc-finger</keyword>
<dbReference type="InterPro" id="IPR017907">
    <property type="entry name" value="Znf_RING_CS"/>
</dbReference>
<evidence type="ECO:0000256" key="1">
    <source>
        <dbReference type="ARBA" id="ARBA00022723"/>
    </source>
</evidence>
<keyword evidence="5" id="KW-0812">Transmembrane</keyword>
<evidence type="ECO:0000256" key="5">
    <source>
        <dbReference type="SAM" id="Phobius"/>
    </source>
</evidence>
<evidence type="ECO:0000259" key="6">
    <source>
        <dbReference type="PROSITE" id="PS50089"/>
    </source>
</evidence>
<evidence type="ECO:0000256" key="2">
    <source>
        <dbReference type="ARBA" id="ARBA00022771"/>
    </source>
</evidence>
<dbReference type="InterPro" id="IPR013083">
    <property type="entry name" value="Znf_RING/FYVE/PHD"/>
</dbReference>
<keyword evidence="3" id="KW-0862">Zinc</keyword>
<organism evidence="8">
    <name type="scientific">Selaginella moellendorffii</name>
    <name type="common">Spikemoss</name>
    <dbReference type="NCBI Taxonomy" id="88036"/>
    <lineage>
        <taxon>Eukaryota</taxon>
        <taxon>Viridiplantae</taxon>
        <taxon>Streptophyta</taxon>
        <taxon>Embryophyta</taxon>
        <taxon>Tracheophyta</taxon>
        <taxon>Lycopodiopsida</taxon>
        <taxon>Selaginellales</taxon>
        <taxon>Selaginellaceae</taxon>
        <taxon>Selaginella</taxon>
    </lineage>
</organism>
<evidence type="ECO:0000256" key="3">
    <source>
        <dbReference type="ARBA" id="ARBA00022833"/>
    </source>
</evidence>
<keyword evidence="5" id="KW-0472">Membrane</keyword>
<feature type="domain" description="RING-type" evidence="6">
    <location>
        <begin position="53"/>
        <end position="106"/>
    </location>
</feature>
<sequence length="265" mass="29582">MDSGQGGKLNRFLRSCGFGGAARQHHSSQTGAASATAAASASARNPWDDCLECPVCWENFNGGDHTPYVLFCGHTLCKTCLMGLQWGTIKPLQLQLPLLVPCPWCQFLTLRLSWKGGRLKFPAKNFFLLSIVEAARGSSSAATTECSKPEDHVPASRRLDKGAWRMSDVWQIGLNLQQRRVWHEIVHDEWNADQVLKLIRLIAQVISKLPPMILLLFLVFYVLPFSALVLVLYSLVTLVFAVPCYLVLYFSYPGMQWLAREIVAA</sequence>
<dbReference type="Proteomes" id="UP000001514">
    <property type="component" value="Unassembled WGS sequence"/>
</dbReference>
<dbReference type="PROSITE" id="PS50089">
    <property type="entry name" value="ZF_RING_2"/>
    <property type="match status" value="1"/>
</dbReference>
<dbReference type="PANTHER" id="PTHR46616">
    <property type="entry name" value="UBIQUITIN-PROTEIN LIGASE"/>
    <property type="match status" value="1"/>
</dbReference>
<dbReference type="FunCoup" id="D8T4T9">
    <property type="interactions" value="1330"/>
</dbReference>
<proteinExistence type="predicted"/>
<dbReference type="Pfam" id="PF13445">
    <property type="entry name" value="zf-RING_UBOX"/>
    <property type="match status" value="1"/>
</dbReference>
<dbReference type="EMBL" id="GL377675">
    <property type="protein sequence ID" value="EFJ08233.1"/>
    <property type="molecule type" value="Genomic_DNA"/>
</dbReference>
<keyword evidence="1" id="KW-0479">Metal-binding</keyword>
<dbReference type="OrthoDB" id="252722at2759"/>
<dbReference type="HOGENOM" id="CLU_090819_0_0_1"/>
<protein>
    <recommendedName>
        <fullName evidence="6">RING-type domain-containing protein</fullName>
    </recommendedName>
</protein>
<evidence type="ECO:0000256" key="4">
    <source>
        <dbReference type="PROSITE-ProRule" id="PRU00175"/>
    </source>
</evidence>
<dbReference type="Gramene" id="EFJ08233">
    <property type="protein sequence ID" value="EFJ08233"/>
    <property type="gene ID" value="SELMODRAFT_132049"/>
</dbReference>
<feature type="transmembrane region" description="Helical" evidence="5">
    <location>
        <begin position="230"/>
        <end position="250"/>
    </location>
</feature>
<dbReference type="InterPro" id="IPR001841">
    <property type="entry name" value="Znf_RING"/>
</dbReference>
<dbReference type="STRING" id="88036.D8T4T9"/>
<accession>D8T4T9</accession>
<dbReference type="KEGG" id="smo:SELMODRAFT_132049"/>
<dbReference type="SUPFAM" id="SSF57850">
    <property type="entry name" value="RING/U-box"/>
    <property type="match status" value="1"/>
</dbReference>
<dbReference type="GO" id="GO:0008270">
    <property type="term" value="F:zinc ion binding"/>
    <property type="evidence" value="ECO:0007669"/>
    <property type="project" value="UniProtKB-KW"/>
</dbReference>
<dbReference type="Gene3D" id="3.30.40.10">
    <property type="entry name" value="Zinc/RING finger domain, C3HC4 (zinc finger)"/>
    <property type="match status" value="1"/>
</dbReference>